<feature type="compositionally biased region" description="Gly residues" evidence="4">
    <location>
        <begin position="154"/>
        <end position="164"/>
    </location>
</feature>
<dbReference type="GO" id="GO:0030133">
    <property type="term" value="C:transport vesicle"/>
    <property type="evidence" value="ECO:0007669"/>
    <property type="project" value="InterPro"/>
</dbReference>
<evidence type="ECO:0000313" key="6">
    <source>
        <dbReference type="Proteomes" id="UP000314981"/>
    </source>
</evidence>
<sequence length="277" mass="30016">MSGGGTETPVGCEAAQGGGGGGKKKDSQGFTGSPAHLIIKDLGEIHSRLLDHRPVIQGETHYFVKEFEEKRGLREMRVLENLKNMIHETNEHTLPTCRATMQDSLNQVLQRLQAATDSVRRLQQREQERKKVWTLPAAAANLERPGRQVQQPGGRQGVRGQGGLHGRLGGVLRPGRARVPHLEVLQAWPRSCEVPGSPGFPGPGKMDAADTERGAPYSRARGRAAPHSRAQARPVRALCRQLRAARGARRPLHQVLRPVVWSLQSSGSDLGAAGSGP</sequence>
<dbReference type="PANTHER" id="PTHR31784:SF2">
    <property type="entry name" value="BIOGENESIS OF LYSOSOME-RELATED ORGANELLES COMPLEX 1 SUBUNIT 5"/>
    <property type="match status" value="1"/>
</dbReference>
<dbReference type="Ensembl" id="ENSBIXT00000013299.1">
    <property type="protein sequence ID" value="ENSBIXP00000001912.1"/>
    <property type="gene ID" value="ENSBIXG00000008299.1"/>
</dbReference>
<dbReference type="AlphaFoldDB" id="A0A4W2BSN9"/>
<evidence type="ECO:0000256" key="2">
    <source>
        <dbReference type="ARBA" id="ARBA00019580"/>
    </source>
</evidence>
<reference evidence="5 6" key="1">
    <citation type="submission" date="2018-11" db="EMBL/GenBank/DDBJ databases">
        <title>Haplotype-resolved cattle genomes.</title>
        <authorList>
            <person name="Low W.Y."/>
            <person name="Tearle R."/>
            <person name="Bickhart D.M."/>
            <person name="Rosen B.D."/>
            <person name="Koren S."/>
            <person name="Rhie A."/>
            <person name="Hiendleder S."/>
            <person name="Phillippy A.M."/>
            <person name="Smith T.P.L."/>
            <person name="Williams J.L."/>
        </authorList>
    </citation>
    <scope>NUCLEOTIDE SEQUENCE [LARGE SCALE GENOMIC DNA]</scope>
</reference>
<evidence type="ECO:0000256" key="3">
    <source>
        <dbReference type="ARBA" id="ARBA00031992"/>
    </source>
</evidence>
<protein>
    <recommendedName>
        <fullName evidence="2">Biogenesis of lysosome-related organelles complex 1 subunit 5</fullName>
    </recommendedName>
    <alternativeName>
        <fullName evidence="3">Protein Muted homolog</fullName>
    </alternativeName>
</protein>
<dbReference type="PANTHER" id="PTHR31784">
    <property type="entry name" value="BIOGENESIS OF LYSOSOME-RELATED ORGANELLES COMPLEX 1 SUBUNIT 5"/>
    <property type="match status" value="1"/>
</dbReference>
<gene>
    <name evidence="5" type="primary">TXNDC5</name>
</gene>
<accession>A0A4W2BSN9</accession>
<reference evidence="5" key="3">
    <citation type="submission" date="2025-09" db="UniProtKB">
        <authorList>
            <consortium name="Ensembl"/>
        </authorList>
    </citation>
    <scope>IDENTIFICATION</scope>
</reference>
<feature type="region of interest" description="Disordered" evidence="4">
    <location>
        <begin position="145"/>
        <end position="164"/>
    </location>
</feature>
<name>A0A4W2BSN9_BOBOX</name>
<evidence type="ECO:0000256" key="4">
    <source>
        <dbReference type="SAM" id="MobiDB-lite"/>
    </source>
</evidence>
<evidence type="ECO:0000313" key="5">
    <source>
        <dbReference type="Ensembl" id="ENSBIXP00000001912.1"/>
    </source>
</evidence>
<feature type="region of interest" description="Disordered" evidence="4">
    <location>
        <begin position="1"/>
        <end position="32"/>
    </location>
</feature>
<proteinExistence type="inferred from homology"/>
<reference evidence="5" key="2">
    <citation type="submission" date="2025-08" db="UniProtKB">
        <authorList>
            <consortium name="Ensembl"/>
        </authorList>
    </citation>
    <scope>IDENTIFICATION</scope>
</reference>
<dbReference type="Pfam" id="PF14942">
    <property type="entry name" value="Muted"/>
    <property type="match status" value="1"/>
</dbReference>
<dbReference type="GO" id="GO:0031083">
    <property type="term" value="C:BLOC-1 complex"/>
    <property type="evidence" value="ECO:0007669"/>
    <property type="project" value="InterPro"/>
</dbReference>
<evidence type="ECO:0000256" key="1">
    <source>
        <dbReference type="ARBA" id="ARBA00010754"/>
    </source>
</evidence>
<comment type="similarity">
    <text evidence="1">Belongs to the BLOC1S5 family.</text>
</comment>
<keyword evidence="6" id="KW-1185">Reference proteome</keyword>
<dbReference type="Proteomes" id="UP000314981">
    <property type="component" value="Chromosome 23"/>
</dbReference>
<feature type="region of interest" description="Disordered" evidence="4">
    <location>
        <begin position="199"/>
        <end position="235"/>
    </location>
</feature>
<dbReference type="InterPro" id="IPR017243">
    <property type="entry name" value="Bloc1s5"/>
</dbReference>
<organism evidence="5 6">
    <name type="scientific">Bos indicus x Bos taurus</name>
    <name type="common">Hybrid cattle</name>
    <dbReference type="NCBI Taxonomy" id="30522"/>
    <lineage>
        <taxon>Eukaryota</taxon>
        <taxon>Metazoa</taxon>
        <taxon>Chordata</taxon>
        <taxon>Craniata</taxon>
        <taxon>Vertebrata</taxon>
        <taxon>Euteleostomi</taxon>
        <taxon>Mammalia</taxon>
        <taxon>Eutheria</taxon>
        <taxon>Laurasiatheria</taxon>
        <taxon>Artiodactyla</taxon>
        <taxon>Ruminantia</taxon>
        <taxon>Pecora</taxon>
        <taxon>Bovidae</taxon>
        <taxon>Bovinae</taxon>
        <taxon>Bos</taxon>
    </lineage>
</organism>